<feature type="domain" description="SDA1 N-terminal" evidence="9">
    <location>
        <begin position="115"/>
        <end position="472"/>
    </location>
</feature>
<evidence type="ECO:0000256" key="7">
    <source>
        <dbReference type="SAM" id="MobiDB-lite"/>
    </source>
</evidence>
<dbReference type="GO" id="GO:0042273">
    <property type="term" value="P:ribosomal large subunit biogenesis"/>
    <property type="evidence" value="ECO:0007669"/>
    <property type="project" value="UniProtKB-UniRule"/>
</dbReference>
<evidence type="ECO:0000256" key="6">
    <source>
        <dbReference type="RuleBase" id="RU365057"/>
    </source>
</evidence>
<keyword evidence="5 6" id="KW-0539">Nucleus</keyword>
<evidence type="ECO:0000256" key="2">
    <source>
        <dbReference type="ARBA" id="ARBA00022448"/>
    </source>
</evidence>
<dbReference type="Proteomes" id="UP001295423">
    <property type="component" value="Unassembled WGS sequence"/>
</dbReference>
<proteinExistence type="inferred from homology"/>
<feature type="compositionally biased region" description="Acidic residues" evidence="7">
    <location>
        <begin position="703"/>
        <end position="714"/>
    </location>
</feature>
<dbReference type="InterPro" id="IPR012977">
    <property type="entry name" value="SDA1_N"/>
</dbReference>
<evidence type="ECO:0000256" key="4">
    <source>
        <dbReference type="ARBA" id="ARBA00022927"/>
    </source>
</evidence>
<feature type="compositionally biased region" description="Basic residues" evidence="7">
    <location>
        <begin position="527"/>
        <end position="544"/>
    </location>
</feature>
<feature type="compositionally biased region" description="Basic and acidic residues" evidence="7">
    <location>
        <begin position="315"/>
        <end position="326"/>
    </location>
</feature>
<feature type="region of interest" description="Disordered" evidence="7">
    <location>
        <begin position="680"/>
        <end position="716"/>
    </location>
</feature>
<comment type="caution">
    <text evidence="10">The sequence shown here is derived from an EMBL/GenBank/DDBJ whole genome shotgun (WGS) entry which is preliminary data.</text>
</comment>
<sequence length="816" mass="91828">MVRASSAGGVSTGTGTKVDVTLKLSQLQNLCKRDPKGYREDYDAQIRRLESECGILKLSPQTPSPRLIELIQFAAAVSSSSYKGAESDRIANMLIELLVGGTETKSEQDKANLFMTMPASALQLARDVRKSCVSALILMRNKGVIPPLKLLELFFRLMAVVPDKGLREQLYKHLVNDIRNINKKGKRDEKVNRAIQSFLHRVVSTHVGEKGQGDEAAATDVAAKKATDMVCELYRKNVWTDDRTVAILASAVESKIPNVMRRSMIFFLNIEERMAEDQKEKEDDEWDASQKVNMHLFSRKTKTRQRHVQRQLKNRTKEQKKREGDTDEWLDIRDDPGVEACRKLYPAIELLRDPQGLAESVFKRLKKPRSVNYRDKLLMMNFLTRLVGNHELILLSLYPFLQKYMSGTQRDVTAILAYTVQGCHENVPPEEIHGILKTIAHNFITERCSEEQMAVGINSVRAICARVPSVLSLEDNTDGGEVSAEFDVEAFARDIAAYSNHRDRSVGIAGKGFMNFIRETHPSLLQGKHRGLKGSALHKNKVKPMRYGEQKVSGGVEGADLLAEYESKKAAHKKNGGGDSDDENDSDDESEEGDWKEVTGDDEEEVAMKFDDDEAVSDDEEAPELIVHEKSDETADESVIDLANMTAEEREKLKQEVSSNRIFSTADFIKMRKLVEREKKLKSDPREAARRKRAVARGKDFEELSDDSSVDSDDDQVHIKGAVNPYEIMAEAKRKRQSKAEKLEKILAGRNTFETTERAGGSTNTEKARKKNFLMSKSSRGARSKGRGKGGLNIKRGNPTMKQQTGHEAKKRRRKL</sequence>
<dbReference type="Pfam" id="PF05285">
    <property type="entry name" value="SDA1_dom"/>
    <property type="match status" value="1"/>
</dbReference>
<keyword evidence="11" id="KW-1185">Reference proteome</keyword>
<protein>
    <recommendedName>
        <fullName evidence="6">Protein SDA1</fullName>
    </recommendedName>
</protein>
<comment type="function">
    <text evidence="6">Required for 60S pre-ribosomal subunits export to the cytoplasm.</text>
</comment>
<evidence type="ECO:0000256" key="1">
    <source>
        <dbReference type="ARBA" id="ARBA00005783"/>
    </source>
</evidence>
<feature type="domain" description="SDA1 middle" evidence="8">
    <location>
        <begin position="580"/>
        <end position="749"/>
    </location>
</feature>
<dbReference type="InterPro" id="IPR007949">
    <property type="entry name" value="SDA1_MD"/>
</dbReference>
<evidence type="ECO:0000259" key="9">
    <source>
        <dbReference type="Pfam" id="PF08158"/>
    </source>
</evidence>
<dbReference type="Pfam" id="PF08158">
    <property type="entry name" value="SDA1_HEAT"/>
    <property type="match status" value="1"/>
</dbReference>
<evidence type="ECO:0000259" key="8">
    <source>
        <dbReference type="Pfam" id="PF05285"/>
    </source>
</evidence>
<feature type="region of interest" description="Disordered" evidence="7">
    <location>
        <begin position="527"/>
        <end position="553"/>
    </location>
</feature>
<feature type="compositionally biased region" description="Acidic residues" evidence="7">
    <location>
        <begin position="600"/>
        <end position="623"/>
    </location>
</feature>
<keyword evidence="3 6" id="KW-0690">Ribosome biogenesis</keyword>
<feature type="region of interest" description="Disordered" evidence="7">
    <location>
        <begin position="751"/>
        <end position="816"/>
    </location>
</feature>
<keyword evidence="4 6" id="KW-0653">Protein transport</keyword>
<dbReference type="GO" id="GO:0005730">
    <property type="term" value="C:nucleolus"/>
    <property type="evidence" value="ECO:0007669"/>
    <property type="project" value="UniProtKB-SubCell"/>
</dbReference>
<dbReference type="PANTHER" id="PTHR12730">
    <property type="entry name" value="HSDA/SDA1-RELATED"/>
    <property type="match status" value="1"/>
</dbReference>
<evidence type="ECO:0000256" key="3">
    <source>
        <dbReference type="ARBA" id="ARBA00022517"/>
    </source>
</evidence>
<reference evidence="10" key="1">
    <citation type="submission" date="2023-08" db="EMBL/GenBank/DDBJ databases">
        <authorList>
            <person name="Audoor S."/>
            <person name="Bilcke G."/>
        </authorList>
    </citation>
    <scope>NUCLEOTIDE SEQUENCE</scope>
</reference>
<organism evidence="10 11">
    <name type="scientific">Cylindrotheca closterium</name>
    <dbReference type="NCBI Taxonomy" id="2856"/>
    <lineage>
        <taxon>Eukaryota</taxon>
        <taxon>Sar</taxon>
        <taxon>Stramenopiles</taxon>
        <taxon>Ochrophyta</taxon>
        <taxon>Bacillariophyta</taxon>
        <taxon>Bacillariophyceae</taxon>
        <taxon>Bacillariophycidae</taxon>
        <taxon>Bacillariales</taxon>
        <taxon>Bacillariaceae</taxon>
        <taxon>Cylindrotheca</taxon>
    </lineage>
</organism>
<gene>
    <name evidence="10" type="ORF">CYCCA115_LOCUS11375</name>
</gene>
<feature type="region of interest" description="Disordered" evidence="7">
    <location>
        <begin position="570"/>
        <end position="637"/>
    </location>
</feature>
<dbReference type="GO" id="GO:0015031">
    <property type="term" value="P:protein transport"/>
    <property type="evidence" value="ECO:0007669"/>
    <property type="project" value="UniProtKB-KW"/>
</dbReference>
<comment type="subcellular location">
    <subcellularLocation>
        <location evidence="6">Nucleus</location>
        <location evidence="6">Nucleolus</location>
    </subcellularLocation>
</comment>
<feature type="compositionally biased region" description="Acidic residues" evidence="7">
    <location>
        <begin position="579"/>
        <end position="592"/>
    </location>
</feature>
<evidence type="ECO:0000313" key="11">
    <source>
        <dbReference type="Proteomes" id="UP001295423"/>
    </source>
</evidence>
<dbReference type="EMBL" id="CAKOGP040001736">
    <property type="protein sequence ID" value="CAJ1947921.1"/>
    <property type="molecule type" value="Genomic_DNA"/>
</dbReference>
<dbReference type="PANTHER" id="PTHR12730:SF0">
    <property type="entry name" value="PROTEIN SDA1 HOMOLOG"/>
    <property type="match status" value="1"/>
</dbReference>
<name>A0AAD2FP58_9STRA</name>
<keyword evidence="2 6" id="KW-0813">Transport</keyword>
<feature type="compositionally biased region" description="Basic residues" evidence="7">
    <location>
        <begin position="298"/>
        <end position="314"/>
    </location>
</feature>
<dbReference type="InterPro" id="IPR027312">
    <property type="entry name" value="Sda1"/>
</dbReference>
<dbReference type="GO" id="GO:0000055">
    <property type="term" value="P:ribosomal large subunit export from nucleus"/>
    <property type="evidence" value="ECO:0007669"/>
    <property type="project" value="UniProtKB-UniRule"/>
</dbReference>
<feature type="region of interest" description="Disordered" evidence="7">
    <location>
        <begin position="298"/>
        <end position="326"/>
    </location>
</feature>
<evidence type="ECO:0000256" key="5">
    <source>
        <dbReference type="ARBA" id="ARBA00023242"/>
    </source>
</evidence>
<accession>A0AAD2FP58</accession>
<comment type="similarity">
    <text evidence="1 6">Belongs to the SDA1 family.</text>
</comment>
<dbReference type="AlphaFoldDB" id="A0AAD2FP58"/>
<evidence type="ECO:0000313" key="10">
    <source>
        <dbReference type="EMBL" id="CAJ1947921.1"/>
    </source>
</evidence>